<dbReference type="FunFam" id="3.40.50.720:FF:000084">
    <property type="entry name" value="Short-chain dehydrogenase reductase"/>
    <property type="match status" value="1"/>
</dbReference>
<dbReference type="PANTHER" id="PTHR42879">
    <property type="entry name" value="3-OXOACYL-(ACYL-CARRIER-PROTEIN) REDUCTASE"/>
    <property type="match status" value="1"/>
</dbReference>
<dbReference type="InterPro" id="IPR020904">
    <property type="entry name" value="Sc_DH/Rdtase_CS"/>
</dbReference>
<dbReference type="InterPro" id="IPR036291">
    <property type="entry name" value="NAD(P)-bd_dom_sf"/>
</dbReference>
<dbReference type="OrthoDB" id="9803333at2"/>
<dbReference type="InterPro" id="IPR050259">
    <property type="entry name" value="SDR"/>
</dbReference>
<gene>
    <name evidence="2" type="ORF">SAMN02745166_00009</name>
</gene>
<dbReference type="PROSITE" id="PS00061">
    <property type="entry name" value="ADH_SHORT"/>
    <property type="match status" value="1"/>
</dbReference>
<sequence length="269" mass="28087">MNNTNNNPRFSFDLHLHGRRVLVTGGTKGIGAAVLETLHGLGARIVTTAREAPRNPVPGVHYVAADVATAEGCAMVTGEVHRLLAGVDIIINVVGGSNAPAGGFVKLDDDVWQSELNLNLMSAVRIDRALLPAMIEQGSGVIVHVTSIQHELPLPESTTAYAAAKAALSTYSKSLSKEVTPKGIRVVRVSPGWVETEAADPFLQRIAESSGTDYEGAKQIVMNGLGGIPVGRPAKPAEVADLIAFLVSPRATSITGTEYVIDGGTVPTA</sequence>
<dbReference type="InterPro" id="IPR002347">
    <property type="entry name" value="SDR_fam"/>
</dbReference>
<dbReference type="STRING" id="48467.SAMN02745166_00009"/>
<protein>
    <submittedName>
        <fullName evidence="2">NAD(P)-dependent dehydrogenase, short-chain alcohol dehydrogenase family</fullName>
    </submittedName>
</protein>
<dbReference type="PANTHER" id="PTHR42879:SF6">
    <property type="entry name" value="NADPH-DEPENDENT REDUCTASE BACG"/>
    <property type="match status" value="1"/>
</dbReference>
<name>A0A1T4WDL4_9BACT</name>
<evidence type="ECO:0000313" key="2">
    <source>
        <dbReference type="EMBL" id="SKA75287.1"/>
    </source>
</evidence>
<keyword evidence="3" id="KW-1185">Reference proteome</keyword>
<dbReference type="Gene3D" id="3.40.50.720">
    <property type="entry name" value="NAD(P)-binding Rossmann-like Domain"/>
    <property type="match status" value="1"/>
</dbReference>
<dbReference type="NCBIfam" id="NF005095">
    <property type="entry name" value="PRK06523.1"/>
    <property type="match status" value="1"/>
</dbReference>
<comment type="similarity">
    <text evidence="1">Belongs to the short-chain dehydrogenases/reductases (SDR) family.</text>
</comment>
<dbReference type="Pfam" id="PF13561">
    <property type="entry name" value="adh_short_C2"/>
    <property type="match status" value="1"/>
</dbReference>
<dbReference type="RefSeq" id="WP_078811254.1">
    <property type="nucleotide sequence ID" value="NZ_FUYE01000001.1"/>
</dbReference>
<dbReference type="AlphaFoldDB" id="A0A1T4WDL4"/>
<proteinExistence type="inferred from homology"/>
<evidence type="ECO:0000313" key="3">
    <source>
        <dbReference type="Proteomes" id="UP000190774"/>
    </source>
</evidence>
<evidence type="ECO:0000256" key="1">
    <source>
        <dbReference type="ARBA" id="ARBA00006484"/>
    </source>
</evidence>
<dbReference type="Proteomes" id="UP000190774">
    <property type="component" value="Unassembled WGS sequence"/>
</dbReference>
<dbReference type="SUPFAM" id="SSF51735">
    <property type="entry name" value="NAD(P)-binding Rossmann-fold domains"/>
    <property type="match status" value="1"/>
</dbReference>
<dbReference type="PRINTS" id="PR00080">
    <property type="entry name" value="SDRFAMILY"/>
</dbReference>
<dbReference type="EMBL" id="FUYE01000001">
    <property type="protein sequence ID" value="SKA75287.1"/>
    <property type="molecule type" value="Genomic_DNA"/>
</dbReference>
<reference evidence="3" key="1">
    <citation type="submission" date="2017-02" db="EMBL/GenBank/DDBJ databases">
        <authorList>
            <person name="Varghese N."/>
            <person name="Submissions S."/>
        </authorList>
    </citation>
    <scope>NUCLEOTIDE SEQUENCE [LARGE SCALE GENOMIC DNA]</scope>
    <source>
        <strain evidence="3">ATCC 700200</strain>
    </source>
</reference>
<organism evidence="2 3">
    <name type="scientific">Prosthecobacter debontii</name>
    <dbReference type="NCBI Taxonomy" id="48467"/>
    <lineage>
        <taxon>Bacteria</taxon>
        <taxon>Pseudomonadati</taxon>
        <taxon>Verrucomicrobiota</taxon>
        <taxon>Verrucomicrobiia</taxon>
        <taxon>Verrucomicrobiales</taxon>
        <taxon>Verrucomicrobiaceae</taxon>
        <taxon>Prosthecobacter</taxon>
    </lineage>
</organism>
<dbReference type="GO" id="GO:0032787">
    <property type="term" value="P:monocarboxylic acid metabolic process"/>
    <property type="evidence" value="ECO:0007669"/>
    <property type="project" value="UniProtKB-ARBA"/>
</dbReference>
<dbReference type="PRINTS" id="PR00081">
    <property type="entry name" value="GDHRDH"/>
</dbReference>
<accession>A0A1T4WDL4</accession>